<feature type="region of interest" description="Disordered" evidence="1">
    <location>
        <begin position="477"/>
        <end position="502"/>
    </location>
</feature>
<feature type="region of interest" description="Disordered" evidence="1">
    <location>
        <begin position="235"/>
        <end position="254"/>
    </location>
</feature>
<evidence type="ECO:0000313" key="3">
    <source>
        <dbReference type="Proteomes" id="UP001501570"/>
    </source>
</evidence>
<keyword evidence="3" id="KW-1185">Reference proteome</keyword>
<feature type="compositionally biased region" description="Polar residues" evidence="1">
    <location>
        <begin position="1"/>
        <end position="10"/>
    </location>
</feature>
<gene>
    <name evidence="2" type="ORF">GCM10023322_40050</name>
</gene>
<evidence type="ECO:0000256" key="1">
    <source>
        <dbReference type="SAM" id="MobiDB-lite"/>
    </source>
</evidence>
<comment type="caution">
    <text evidence="2">The sequence shown here is derived from an EMBL/GenBank/DDBJ whole genome shotgun (WGS) entry which is preliminary data.</text>
</comment>
<dbReference type="Proteomes" id="UP001501570">
    <property type="component" value="Unassembled WGS sequence"/>
</dbReference>
<evidence type="ECO:0000313" key="2">
    <source>
        <dbReference type="EMBL" id="GAA5188732.1"/>
    </source>
</evidence>
<name>A0ABP9RZN9_9ACTN</name>
<proteinExistence type="predicted"/>
<dbReference type="PROSITE" id="PS51318">
    <property type="entry name" value="TAT"/>
    <property type="match status" value="1"/>
</dbReference>
<protein>
    <submittedName>
        <fullName evidence="2">Uncharacterized protein</fullName>
    </submittedName>
</protein>
<feature type="region of interest" description="Disordered" evidence="1">
    <location>
        <begin position="369"/>
        <end position="419"/>
    </location>
</feature>
<dbReference type="InterPro" id="IPR006311">
    <property type="entry name" value="TAT_signal"/>
</dbReference>
<organism evidence="2 3">
    <name type="scientific">Rugosimonospora acidiphila</name>
    <dbReference type="NCBI Taxonomy" id="556531"/>
    <lineage>
        <taxon>Bacteria</taxon>
        <taxon>Bacillati</taxon>
        <taxon>Actinomycetota</taxon>
        <taxon>Actinomycetes</taxon>
        <taxon>Micromonosporales</taxon>
        <taxon>Micromonosporaceae</taxon>
        <taxon>Rugosimonospora</taxon>
    </lineage>
</organism>
<feature type="compositionally biased region" description="Low complexity" evidence="1">
    <location>
        <begin position="370"/>
        <end position="407"/>
    </location>
</feature>
<sequence>MNGRSPQVGRQTARPAPARMSRRTTIGGALAGALVLGTLVVPMVANATTTTAFTAGDVVVYRVGDGSTSLSDNAAPVFLDEYASTGTLVRSIALPASDSGSTHELTASGSATSEGQITLSADGRYLMAPGYHKSVGTDSVASTDDVTIARVGADGAVNTTTMLDEFADDNNVRGTASTDGTHIWVSGANGGIGYTTLGSGTFTRLTDENVREVQIAGGQLYVSSDKDDVGISRVGAGTPTTSGQKLANLPGSPESSGDPYGYVLLNLSGGATPDTLYAADSSAGKINKFSLVGGAWKAEGSKSVSHVVGLTGLVDGGRAVLYATSSGSSGTSGTLYTLTDPSGAAAAMSGSATTLATAGSKKAFRGVALAPSTGGAPSPSASPSASATPTGSPSPSTSPGPSTSPSTNPLTPVAWPGSSSIANADGSNVFGEDLSGLYQEGDYQNGGVMWGAQNSGTLWRLVPNGSGGWKPDTANGWASGKTLRYPGGSGTPDDEGVTLTGSGSAGGVFVASERNGDASDSSRLSVLRYDVSGTGTTLTATKEWNLTSDLPSVGSNLGFEGITWVPDSYLTSAGFRDASTGAAYNPNGYGAHGGGVFFLGVEGTGMVYGYVLQDSGAFTRIASISSGMAGVMELQWEPQASRLWIVCDDTCNGQHRTMQVNASGAFATTAVYNRPSGMPNYNNEGFSVAGGGECVSGSKPVYWADDSDDGGHAVRKGSITC</sequence>
<dbReference type="EMBL" id="BAABJQ010000011">
    <property type="protein sequence ID" value="GAA5188732.1"/>
    <property type="molecule type" value="Genomic_DNA"/>
</dbReference>
<feature type="region of interest" description="Disordered" evidence="1">
    <location>
        <begin position="1"/>
        <end position="21"/>
    </location>
</feature>
<accession>A0ABP9RZN9</accession>
<dbReference type="SUPFAM" id="SSF63825">
    <property type="entry name" value="YWTD domain"/>
    <property type="match status" value="1"/>
</dbReference>
<reference evidence="3" key="1">
    <citation type="journal article" date="2019" name="Int. J. Syst. Evol. Microbiol.">
        <title>The Global Catalogue of Microorganisms (GCM) 10K type strain sequencing project: providing services to taxonomists for standard genome sequencing and annotation.</title>
        <authorList>
            <consortium name="The Broad Institute Genomics Platform"/>
            <consortium name="The Broad Institute Genome Sequencing Center for Infectious Disease"/>
            <person name="Wu L."/>
            <person name="Ma J."/>
        </authorList>
    </citation>
    <scope>NUCLEOTIDE SEQUENCE [LARGE SCALE GENOMIC DNA]</scope>
    <source>
        <strain evidence="3">JCM 18304</strain>
    </source>
</reference>